<evidence type="ECO:0000313" key="11">
    <source>
        <dbReference type="Proteomes" id="UP001610063"/>
    </source>
</evidence>
<dbReference type="InterPro" id="IPR052433">
    <property type="entry name" value="X-Pro_dipept-like"/>
</dbReference>
<evidence type="ECO:0000256" key="1">
    <source>
        <dbReference type="ARBA" id="ARBA00001424"/>
    </source>
</evidence>
<feature type="signal peptide" evidence="8">
    <location>
        <begin position="1"/>
        <end position="25"/>
    </location>
</feature>
<keyword evidence="5" id="KW-0479">Metal-binding</keyword>
<dbReference type="RefSeq" id="WP_395418785.1">
    <property type="nucleotide sequence ID" value="NZ_JBIPKE010000019.1"/>
</dbReference>
<comment type="similarity">
    <text evidence="3">Belongs to the peptidase M24B family.</text>
</comment>
<keyword evidence="10" id="KW-0645">Protease</keyword>
<keyword evidence="8" id="KW-0732">Signal</keyword>
<dbReference type="InterPro" id="IPR007865">
    <property type="entry name" value="Aminopep_P_N"/>
</dbReference>
<name>A0ABW7NCM6_9BACT</name>
<comment type="cofactor">
    <cofactor evidence="2">
        <name>Mn(2+)</name>
        <dbReference type="ChEBI" id="CHEBI:29035"/>
    </cofactor>
</comment>
<gene>
    <name evidence="10" type="ORF">ACHKAR_17755</name>
</gene>
<evidence type="ECO:0000256" key="4">
    <source>
        <dbReference type="ARBA" id="ARBA00012574"/>
    </source>
</evidence>
<evidence type="ECO:0000313" key="10">
    <source>
        <dbReference type="EMBL" id="MFH6985303.1"/>
    </source>
</evidence>
<evidence type="ECO:0000256" key="8">
    <source>
        <dbReference type="SAM" id="SignalP"/>
    </source>
</evidence>
<protein>
    <recommendedName>
        <fullName evidence="4">Xaa-Pro aminopeptidase</fullName>
        <ecNumber evidence="4">3.4.11.9</ecNumber>
    </recommendedName>
</protein>
<dbReference type="SUPFAM" id="SSF55920">
    <property type="entry name" value="Creatinase/aminopeptidase"/>
    <property type="match status" value="1"/>
</dbReference>
<dbReference type="Gene3D" id="3.40.350.10">
    <property type="entry name" value="Creatinase/prolidase N-terminal domain"/>
    <property type="match status" value="1"/>
</dbReference>
<comment type="catalytic activity">
    <reaction evidence="1">
        <text>Release of any N-terminal amino acid, including proline, that is linked to proline, even from a dipeptide or tripeptide.</text>
        <dbReference type="EC" id="3.4.11.9"/>
    </reaction>
</comment>
<proteinExistence type="inferred from homology"/>
<evidence type="ECO:0000256" key="7">
    <source>
        <dbReference type="ARBA" id="ARBA00023211"/>
    </source>
</evidence>
<dbReference type="InterPro" id="IPR000994">
    <property type="entry name" value="Pept_M24"/>
</dbReference>
<sequence length="496" mass="56290">MNMVLKSIAAVLLAGISFLSFGQKAAQLPDDFLSTEFHQERRDLLREKMPENSVAVFFANPVRNRANDVDYMYHQDPNFYYLTGHREPHAVLLIFKDEQVVTDYAFDELIFVRKHDALKELYDGARLGKEGAVDKLKFELAFEGPDFEDFNIDFSTFDKVLFYDFKEDVRDTKEEADLFDLIAAFKEKVNYGEDAMAINAEPKASNLDTKSLDELMKSLRGIKTKEEISLIRKAVDISTMGQREVMKAMKPGMSEQEIQGLHEFVFKKYQAEFEGYPSIVGAGHNGCVLHYIDNYKPAIEDGELILMDLGAEYHGYTADVTRTIPVNGKFTKEQKLIYDLVYEAQEAGRAACKPGATFKDVYAATAKVVNEGLVELGLYASTEEEDMINPETGRNRYYPHGCCHHIGLDVHDKGDYAELKENMVITIEPGIYIPEGSPCDEKWWGIPVRIEDDFLITKEGCELLSDLAPRKSEEIEALMKESSPLDNFILPSLEDE</sequence>
<dbReference type="SMART" id="SM01011">
    <property type="entry name" value="AMP_N"/>
    <property type="match status" value="1"/>
</dbReference>
<evidence type="ECO:0000256" key="3">
    <source>
        <dbReference type="ARBA" id="ARBA00008766"/>
    </source>
</evidence>
<reference evidence="10 11" key="1">
    <citation type="journal article" date="2013" name="Int. J. Syst. Evol. Microbiol.">
        <title>Marinoscillum luteum sp. nov., isolated from marine sediment.</title>
        <authorList>
            <person name="Cha I.T."/>
            <person name="Park S.J."/>
            <person name="Kim S.J."/>
            <person name="Kim J.G."/>
            <person name="Jung M.Y."/>
            <person name="Shin K.S."/>
            <person name="Kwon K.K."/>
            <person name="Yang S.H."/>
            <person name="Seo Y.S."/>
            <person name="Rhee S.K."/>
        </authorList>
    </citation>
    <scope>NUCLEOTIDE SEQUENCE [LARGE SCALE GENOMIC DNA]</scope>
    <source>
        <strain evidence="10 11">KCTC 23939</strain>
    </source>
</reference>
<dbReference type="CDD" id="cd01087">
    <property type="entry name" value="Prolidase"/>
    <property type="match status" value="1"/>
</dbReference>
<dbReference type="Pfam" id="PF05195">
    <property type="entry name" value="AMP_N"/>
    <property type="match status" value="1"/>
</dbReference>
<organism evidence="10 11">
    <name type="scientific">Marinoscillum luteum</name>
    <dbReference type="NCBI Taxonomy" id="861051"/>
    <lineage>
        <taxon>Bacteria</taxon>
        <taxon>Pseudomonadati</taxon>
        <taxon>Bacteroidota</taxon>
        <taxon>Cytophagia</taxon>
        <taxon>Cytophagales</taxon>
        <taxon>Reichenbachiellaceae</taxon>
        <taxon>Marinoscillum</taxon>
    </lineage>
</organism>
<evidence type="ECO:0000256" key="5">
    <source>
        <dbReference type="ARBA" id="ARBA00022723"/>
    </source>
</evidence>
<evidence type="ECO:0000259" key="9">
    <source>
        <dbReference type="SMART" id="SM01011"/>
    </source>
</evidence>
<dbReference type="EC" id="3.4.11.9" evidence="4"/>
<dbReference type="Pfam" id="PF00557">
    <property type="entry name" value="Peptidase_M24"/>
    <property type="match status" value="1"/>
</dbReference>
<keyword evidence="6 10" id="KW-0378">Hydrolase</keyword>
<feature type="chain" id="PRO_5046009489" description="Xaa-Pro aminopeptidase" evidence="8">
    <location>
        <begin position="26"/>
        <end position="496"/>
    </location>
</feature>
<keyword evidence="11" id="KW-1185">Reference proteome</keyword>
<dbReference type="InterPro" id="IPR036005">
    <property type="entry name" value="Creatinase/aminopeptidase-like"/>
</dbReference>
<accession>A0ABW7NCM6</accession>
<dbReference type="Proteomes" id="UP001610063">
    <property type="component" value="Unassembled WGS sequence"/>
</dbReference>
<feature type="domain" description="Aminopeptidase P N-terminal" evidence="9">
    <location>
        <begin position="33"/>
        <end position="171"/>
    </location>
</feature>
<evidence type="ECO:0000256" key="6">
    <source>
        <dbReference type="ARBA" id="ARBA00022801"/>
    </source>
</evidence>
<dbReference type="GO" id="GO:0004177">
    <property type="term" value="F:aminopeptidase activity"/>
    <property type="evidence" value="ECO:0007669"/>
    <property type="project" value="UniProtKB-KW"/>
</dbReference>
<dbReference type="EMBL" id="JBIPKE010000019">
    <property type="protein sequence ID" value="MFH6985303.1"/>
    <property type="molecule type" value="Genomic_DNA"/>
</dbReference>
<keyword evidence="10" id="KW-0031">Aminopeptidase</keyword>
<dbReference type="PANTHER" id="PTHR43226">
    <property type="entry name" value="XAA-PRO AMINOPEPTIDASE 3"/>
    <property type="match status" value="1"/>
</dbReference>
<keyword evidence="7" id="KW-0464">Manganese</keyword>
<dbReference type="PANTHER" id="PTHR43226:SF4">
    <property type="entry name" value="XAA-PRO AMINOPEPTIDASE 3"/>
    <property type="match status" value="1"/>
</dbReference>
<comment type="caution">
    <text evidence="10">The sequence shown here is derived from an EMBL/GenBank/DDBJ whole genome shotgun (WGS) entry which is preliminary data.</text>
</comment>
<dbReference type="InterPro" id="IPR029149">
    <property type="entry name" value="Creatin/AminoP/Spt16_N"/>
</dbReference>
<evidence type="ECO:0000256" key="2">
    <source>
        <dbReference type="ARBA" id="ARBA00001936"/>
    </source>
</evidence>
<dbReference type="SUPFAM" id="SSF53092">
    <property type="entry name" value="Creatinase/prolidase N-terminal domain"/>
    <property type="match status" value="1"/>
</dbReference>
<dbReference type="Gene3D" id="3.90.230.10">
    <property type="entry name" value="Creatinase/methionine aminopeptidase superfamily"/>
    <property type="match status" value="1"/>
</dbReference>